<sequence length="59" mass="6934">MLDCKYSARPSERRFRNSVSSYSSWRSLLCSSRQAYISPNKGNRIRNSLQFRLLSGLCW</sequence>
<dbReference type="AlphaFoldDB" id="A0A3P7Z4A5"/>
<proteinExistence type="predicted"/>
<name>A0A3P7Z4A5_HELPZ</name>
<gene>
    <name evidence="1" type="ORF">HPBE_LOCUS3837</name>
</gene>
<organism evidence="1">
    <name type="scientific">Heligmosomoides polygyrus</name>
    <name type="common">Parasitic roundworm</name>
    <dbReference type="NCBI Taxonomy" id="6339"/>
    <lineage>
        <taxon>Eukaryota</taxon>
        <taxon>Metazoa</taxon>
        <taxon>Ecdysozoa</taxon>
        <taxon>Nematoda</taxon>
        <taxon>Chromadorea</taxon>
        <taxon>Rhabditida</taxon>
        <taxon>Rhabditina</taxon>
        <taxon>Rhabditomorpha</taxon>
        <taxon>Strongyloidea</taxon>
        <taxon>Heligmosomidae</taxon>
        <taxon>Heligmosomoides</taxon>
    </lineage>
</organism>
<accession>A0A3P7Z4A5</accession>
<reference evidence="1" key="1">
    <citation type="submission" date="2018-11" db="EMBL/GenBank/DDBJ databases">
        <authorList>
            <consortium name="Pathogen Informatics"/>
        </authorList>
    </citation>
    <scope>NUCLEOTIDE SEQUENCE [LARGE SCALE GENOMIC DNA]</scope>
</reference>
<evidence type="ECO:0000313" key="1">
    <source>
        <dbReference type="EMBL" id="VDO45682.1"/>
    </source>
</evidence>
<dbReference type="EMBL" id="UZAH01016657">
    <property type="protein sequence ID" value="VDO45682.1"/>
    <property type="molecule type" value="Genomic_DNA"/>
</dbReference>
<protein>
    <submittedName>
        <fullName evidence="1">Uncharacterized protein</fullName>
    </submittedName>
</protein>